<evidence type="ECO:0000313" key="1">
    <source>
        <dbReference type="EMBL" id="KAH8103890.1"/>
    </source>
</evidence>
<comment type="caution">
    <text evidence="1">The sequence shown here is derived from an EMBL/GenBank/DDBJ whole genome shotgun (WGS) entry which is preliminary data.</text>
</comment>
<dbReference type="EMBL" id="JAEVFJ010000006">
    <property type="protein sequence ID" value="KAH8103890.1"/>
    <property type="molecule type" value="Genomic_DNA"/>
</dbReference>
<keyword evidence="2" id="KW-1185">Reference proteome</keyword>
<reference evidence="1" key="1">
    <citation type="journal article" date="2021" name="New Phytol.">
        <title>Evolutionary innovations through gain and loss of genes in the ectomycorrhizal Boletales.</title>
        <authorList>
            <person name="Wu G."/>
            <person name="Miyauchi S."/>
            <person name="Morin E."/>
            <person name="Kuo A."/>
            <person name="Drula E."/>
            <person name="Varga T."/>
            <person name="Kohler A."/>
            <person name="Feng B."/>
            <person name="Cao Y."/>
            <person name="Lipzen A."/>
            <person name="Daum C."/>
            <person name="Hundley H."/>
            <person name="Pangilinan J."/>
            <person name="Johnson J."/>
            <person name="Barry K."/>
            <person name="LaButti K."/>
            <person name="Ng V."/>
            <person name="Ahrendt S."/>
            <person name="Min B."/>
            <person name="Choi I.G."/>
            <person name="Park H."/>
            <person name="Plett J.M."/>
            <person name="Magnuson J."/>
            <person name="Spatafora J.W."/>
            <person name="Nagy L.G."/>
            <person name="Henrissat B."/>
            <person name="Grigoriev I.V."/>
            <person name="Yang Z.L."/>
            <person name="Xu J."/>
            <person name="Martin F.M."/>
        </authorList>
    </citation>
    <scope>NUCLEOTIDE SEQUENCE</scope>
    <source>
        <strain evidence="1">KKN 215</strain>
    </source>
</reference>
<dbReference type="AlphaFoldDB" id="A0A8K0XSF5"/>
<organism evidence="1 2">
    <name type="scientific">Cristinia sonorae</name>
    <dbReference type="NCBI Taxonomy" id="1940300"/>
    <lineage>
        <taxon>Eukaryota</taxon>
        <taxon>Fungi</taxon>
        <taxon>Dikarya</taxon>
        <taxon>Basidiomycota</taxon>
        <taxon>Agaricomycotina</taxon>
        <taxon>Agaricomycetes</taxon>
        <taxon>Agaricomycetidae</taxon>
        <taxon>Agaricales</taxon>
        <taxon>Pleurotineae</taxon>
        <taxon>Stephanosporaceae</taxon>
        <taxon>Cristinia</taxon>
    </lineage>
</organism>
<evidence type="ECO:0000313" key="2">
    <source>
        <dbReference type="Proteomes" id="UP000813824"/>
    </source>
</evidence>
<protein>
    <submittedName>
        <fullName evidence="1">Uncharacterized protein</fullName>
    </submittedName>
</protein>
<sequence length="161" mass="18341">MTLLLDTLAPSNAQIRKLVRNTLVLRLPRLLLLLSRISIRRRPICQLLLLLVGLNMCLLRLLLLSDDRVLCPAPRRLCRTGGSWCSRGVLDPRNGDEVHRAGGIRPTLCVVLRPSLCVRVGICRVWIEHVWWSSVGRLRLRGALLWLLLLLLGLRRRSLLV</sequence>
<accession>A0A8K0XSF5</accession>
<name>A0A8K0XSF5_9AGAR</name>
<gene>
    <name evidence="1" type="ORF">BXZ70DRAFT_923239</name>
</gene>
<dbReference type="Proteomes" id="UP000813824">
    <property type="component" value="Unassembled WGS sequence"/>
</dbReference>
<proteinExistence type="predicted"/>